<proteinExistence type="predicted"/>
<reference evidence="3 4" key="1">
    <citation type="journal article" date="2015" name="Proc. Natl. Acad. Sci. U.S.A.">
        <title>The resurrection genome of Boea hygrometrica: A blueprint for survival of dehydration.</title>
        <authorList>
            <person name="Xiao L."/>
            <person name="Yang G."/>
            <person name="Zhang L."/>
            <person name="Yang X."/>
            <person name="Zhao S."/>
            <person name="Ji Z."/>
            <person name="Zhou Q."/>
            <person name="Hu M."/>
            <person name="Wang Y."/>
            <person name="Chen M."/>
            <person name="Xu Y."/>
            <person name="Jin H."/>
            <person name="Xiao X."/>
            <person name="Hu G."/>
            <person name="Bao F."/>
            <person name="Hu Y."/>
            <person name="Wan P."/>
            <person name="Li L."/>
            <person name="Deng X."/>
            <person name="Kuang T."/>
            <person name="Xiang C."/>
            <person name="Zhu J.K."/>
            <person name="Oliver M.J."/>
            <person name="He Y."/>
        </authorList>
    </citation>
    <scope>NUCLEOTIDE SEQUENCE [LARGE SCALE GENOMIC DNA]</scope>
    <source>
        <strain evidence="4">cv. XS01</strain>
    </source>
</reference>
<accession>A0A2Z7CSB5</accession>
<feature type="compositionally biased region" description="Basic and acidic residues" evidence="2">
    <location>
        <begin position="80"/>
        <end position="93"/>
    </location>
</feature>
<protein>
    <submittedName>
        <fullName evidence="3">Uncharacterized protein</fullName>
    </submittedName>
</protein>
<evidence type="ECO:0000256" key="2">
    <source>
        <dbReference type="SAM" id="MobiDB-lite"/>
    </source>
</evidence>
<name>A0A2Z7CSB5_9LAMI</name>
<sequence length="490" mass="55521">MQYLNRAMHEKGYQESSVGKIIAQRLGFADLINHHHLVIFRHDDSADRSQCSTGIQLSKDQAQYFENQGFEIQLDYMNPNDKESDSLQDKPERSSANSLDTETNHYERAIVAHSGPGRQVQPNISYPESRLVASIRFWDLDWATQLLPRIAPRDNGKKIMEVASRLYPVVEHCRQLEIENVYHEHLANFKLDALSVNYDYFYIQRLHKELKVNSHGAKKSRAMAGLPIADEEVSFFESASNQPLLLEFSILDNQEQAAAQTGSQQLDQPSNETTAMISQENEPPAQKDGHQAVENEHQAHNEQAVNLPGSDRSLEKHSAAIVLSEDNPETVTASEKNNYDHQGPVPSNLQLAVPTPTDRSTLQFMETTTQTLTTLSPRVSSLDLCAHINDVKNLTRHHTTLLCEQLKNAVDRLDIKIDVLERTLSKIMNDSHQHFTKMETTIVRNYADSHQQLVDELALVKSQLAAMVESIKEFGAEKRAKEEKIDRGRD</sequence>
<feature type="compositionally biased region" description="Polar residues" evidence="2">
    <location>
        <begin position="256"/>
        <end position="281"/>
    </location>
</feature>
<gene>
    <name evidence="3" type="ORF">F511_15486</name>
</gene>
<evidence type="ECO:0000313" key="3">
    <source>
        <dbReference type="EMBL" id="KZV48837.1"/>
    </source>
</evidence>
<dbReference type="EMBL" id="KQ993808">
    <property type="protein sequence ID" value="KZV48837.1"/>
    <property type="molecule type" value="Genomic_DNA"/>
</dbReference>
<keyword evidence="1" id="KW-0175">Coiled coil</keyword>
<feature type="region of interest" description="Disordered" evidence="2">
    <location>
        <begin position="321"/>
        <end position="347"/>
    </location>
</feature>
<organism evidence="3 4">
    <name type="scientific">Dorcoceras hygrometricum</name>
    <dbReference type="NCBI Taxonomy" id="472368"/>
    <lineage>
        <taxon>Eukaryota</taxon>
        <taxon>Viridiplantae</taxon>
        <taxon>Streptophyta</taxon>
        <taxon>Embryophyta</taxon>
        <taxon>Tracheophyta</taxon>
        <taxon>Spermatophyta</taxon>
        <taxon>Magnoliopsida</taxon>
        <taxon>eudicotyledons</taxon>
        <taxon>Gunneridae</taxon>
        <taxon>Pentapetalae</taxon>
        <taxon>asterids</taxon>
        <taxon>lamiids</taxon>
        <taxon>Lamiales</taxon>
        <taxon>Gesneriaceae</taxon>
        <taxon>Didymocarpoideae</taxon>
        <taxon>Trichosporeae</taxon>
        <taxon>Loxocarpinae</taxon>
        <taxon>Dorcoceras</taxon>
    </lineage>
</organism>
<feature type="coiled-coil region" evidence="1">
    <location>
        <begin position="403"/>
        <end position="430"/>
    </location>
</feature>
<dbReference type="Proteomes" id="UP000250235">
    <property type="component" value="Unassembled WGS sequence"/>
</dbReference>
<feature type="region of interest" description="Disordered" evidence="2">
    <location>
        <begin position="256"/>
        <end position="292"/>
    </location>
</feature>
<evidence type="ECO:0000256" key="1">
    <source>
        <dbReference type="SAM" id="Coils"/>
    </source>
</evidence>
<keyword evidence="4" id="KW-1185">Reference proteome</keyword>
<dbReference type="AlphaFoldDB" id="A0A2Z7CSB5"/>
<feature type="region of interest" description="Disordered" evidence="2">
    <location>
        <begin position="77"/>
        <end position="103"/>
    </location>
</feature>
<evidence type="ECO:0000313" key="4">
    <source>
        <dbReference type="Proteomes" id="UP000250235"/>
    </source>
</evidence>